<proteinExistence type="predicted"/>
<protein>
    <submittedName>
        <fullName evidence="1">Uncharacterized protein</fullName>
    </submittedName>
</protein>
<sequence length="55" mass="6637">MRIKTIPTISGVLLFQSYLLRKILVINKKSLDMSEIDDNDERQRHYRLNGRIDYR</sequence>
<keyword evidence="2" id="KW-1185">Reference proteome</keyword>
<dbReference type="Proteomes" id="UP000826722">
    <property type="component" value="Chromosome"/>
</dbReference>
<evidence type="ECO:0000313" key="2">
    <source>
        <dbReference type="Proteomes" id="UP000826722"/>
    </source>
</evidence>
<accession>A0A8D5JXJ7</accession>
<gene>
    <name evidence="1" type="ORF">ZMTM_24480</name>
</gene>
<dbReference type="KEGG" id="mpau:ZMTM_24480"/>
<reference evidence="1" key="1">
    <citation type="journal article" date="2021" name="Arch. Microbiol.">
        <title>Methyloradius palustris gen. nov., sp. nov., a methanol-oxidizing bacterium isolated from snow.</title>
        <authorList>
            <person name="Miyadera T."/>
            <person name="Kojima H."/>
            <person name="Fukui M."/>
        </authorList>
    </citation>
    <scope>NUCLEOTIDE SEQUENCE</scope>
    <source>
        <strain evidence="1">Zm11</strain>
    </source>
</reference>
<dbReference type="AlphaFoldDB" id="A0A8D5JXJ7"/>
<dbReference type="EMBL" id="AP024110">
    <property type="protein sequence ID" value="BCM26189.1"/>
    <property type="molecule type" value="Genomic_DNA"/>
</dbReference>
<evidence type="ECO:0000313" key="1">
    <source>
        <dbReference type="EMBL" id="BCM26189.1"/>
    </source>
</evidence>
<organism evidence="1 2">
    <name type="scientific">Methyloradius palustris</name>
    <dbReference type="NCBI Taxonomy" id="2778876"/>
    <lineage>
        <taxon>Bacteria</taxon>
        <taxon>Pseudomonadati</taxon>
        <taxon>Pseudomonadota</taxon>
        <taxon>Betaproteobacteria</taxon>
        <taxon>Nitrosomonadales</taxon>
        <taxon>Methylophilaceae</taxon>
        <taxon>Methyloradius</taxon>
    </lineage>
</organism>
<name>A0A8D5JXJ7_9PROT</name>